<protein>
    <recommendedName>
        <fullName evidence="1">DUF7588 domain-containing protein</fullName>
    </recommendedName>
</protein>
<organism evidence="2 3">
    <name type="scientific">Cajanus cajan</name>
    <name type="common">Pigeon pea</name>
    <name type="synonym">Cajanus indicus</name>
    <dbReference type="NCBI Taxonomy" id="3821"/>
    <lineage>
        <taxon>Eukaryota</taxon>
        <taxon>Viridiplantae</taxon>
        <taxon>Streptophyta</taxon>
        <taxon>Embryophyta</taxon>
        <taxon>Tracheophyta</taxon>
        <taxon>Spermatophyta</taxon>
        <taxon>Magnoliopsida</taxon>
        <taxon>eudicotyledons</taxon>
        <taxon>Gunneridae</taxon>
        <taxon>Pentapetalae</taxon>
        <taxon>rosids</taxon>
        <taxon>fabids</taxon>
        <taxon>Fabales</taxon>
        <taxon>Fabaceae</taxon>
        <taxon>Papilionoideae</taxon>
        <taxon>50 kb inversion clade</taxon>
        <taxon>NPAAA clade</taxon>
        <taxon>indigoferoid/millettioid clade</taxon>
        <taxon>Phaseoleae</taxon>
        <taxon>Cajanus</taxon>
    </lineage>
</organism>
<feature type="domain" description="DUF7588" evidence="1">
    <location>
        <begin position="69"/>
        <end position="132"/>
    </location>
</feature>
<dbReference type="EMBL" id="CM003604">
    <property type="protein sequence ID" value="KYP72541.1"/>
    <property type="molecule type" value="Genomic_DNA"/>
</dbReference>
<evidence type="ECO:0000313" key="3">
    <source>
        <dbReference type="Proteomes" id="UP000075243"/>
    </source>
</evidence>
<evidence type="ECO:0000313" key="2">
    <source>
        <dbReference type="EMBL" id="KYP72541.1"/>
    </source>
</evidence>
<accession>A0A151TZV1</accession>
<evidence type="ECO:0000259" key="1">
    <source>
        <dbReference type="Pfam" id="PF24496"/>
    </source>
</evidence>
<proteinExistence type="predicted"/>
<dbReference type="AlphaFoldDB" id="A0A151TZV1"/>
<reference evidence="2 3" key="1">
    <citation type="journal article" date="2012" name="Nat. Biotechnol.">
        <title>Draft genome sequence of pigeonpea (Cajanus cajan), an orphan legume crop of resource-poor farmers.</title>
        <authorList>
            <person name="Varshney R.K."/>
            <person name="Chen W."/>
            <person name="Li Y."/>
            <person name="Bharti A.K."/>
            <person name="Saxena R.K."/>
            <person name="Schlueter J.A."/>
            <person name="Donoghue M.T."/>
            <person name="Azam S."/>
            <person name="Fan G."/>
            <person name="Whaley A.M."/>
            <person name="Farmer A.D."/>
            <person name="Sheridan J."/>
            <person name="Iwata A."/>
            <person name="Tuteja R."/>
            <person name="Penmetsa R.V."/>
            <person name="Wu W."/>
            <person name="Upadhyaya H.D."/>
            <person name="Yang S.P."/>
            <person name="Shah T."/>
            <person name="Saxena K.B."/>
            <person name="Michael T."/>
            <person name="McCombie W.R."/>
            <person name="Yang B."/>
            <person name="Zhang G."/>
            <person name="Yang H."/>
            <person name="Wang J."/>
            <person name="Spillane C."/>
            <person name="Cook D.R."/>
            <person name="May G.D."/>
            <person name="Xu X."/>
            <person name="Jackson S.A."/>
        </authorList>
    </citation>
    <scope>NUCLEOTIDE SEQUENCE [LARGE SCALE GENOMIC DNA]</scope>
    <source>
        <strain evidence="3">cv. Asha</strain>
    </source>
</reference>
<dbReference type="InterPro" id="IPR056010">
    <property type="entry name" value="DUF7588"/>
</dbReference>
<keyword evidence="3" id="KW-1185">Reference proteome</keyword>
<name>A0A151TZV1_CAJCA</name>
<dbReference type="Proteomes" id="UP000075243">
    <property type="component" value="Chromosome 2"/>
</dbReference>
<dbReference type="Gramene" id="C.cajan_05009.t">
    <property type="protein sequence ID" value="C.cajan_05009.t.cds1"/>
    <property type="gene ID" value="C.cajan_05009"/>
</dbReference>
<gene>
    <name evidence="2" type="ORF">KK1_005132</name>
</gene>
<sequence>MIYKGTNARHSVDGSTINIDLTKLDINSKIAKPVYENIKKDEDNFNPSASDFNSVINTITKQEPFKIDKEWINQDFLAYYNKELRKWYFETFTKQETDKFRKLYYAYMEENEINIYFFDWLNTHIKNNNNKIINPITKVSKTWKTIDNKIIISEYPPMTTVKIDIEKQEIEASPYKTINESEKEYKYL</sequence>
<dbReference type="Pfam" id="PF24496">
    <property type="entry name" value="DUF7588"/>
    <property type="match status" value="1"/>
</dbReference>